<evidence type="ECO:0000256" key="9">
    <source>
        <dbReference type="SAM" id="MobiDB-lite"/>
    </source>
</evidence>
<dbReference type="Pfam" id="PF13193">
    <property type="entry name" value="AMP-binding_C"/>
    <property type="match status" value="1"/>
</dbReference>
<evidence type="ECO:0000259" key="11">
    <source>
        <dbReference type="Pfam" id="PF13193"/>
    </source>
</evidence>
<dbReference type="PANTHER" id="PTHR43201:SF5">
    <property type="entry name" value="MEDIUM-CHAIN ACYL-COA LIGASE ACSF2, MITOCHONDRIAL"/>
    <property type="match status" value="1"/>
</dbReference>
<dbReference type="InterPro" id="IPR045851">
    <property type="entry name" value="AMP-bd_C_sf"/>
</dbReference>
<organism evidence="12 13">
    <name type="scientific">Mycolicibacterium confluentis</name>
    <dbReference type="NCBI Taxonomy" id="28047"/>
    <lineage>
        <taxon>Bacteria</taxon>
        <taxon>Bacillati</taxon>
        <taxon>Actinomycetota</taxon>
        <taxon>Actinomycetes</taxon>
        <taxon>Mycobacteriales</taxon>
        <taxon>Mycobacteriaceae</taxon>
        <taxon>Mycolicibacterium</taxon>
    </lineage>
</organism>
<protein>
    <recommendedName>
        <fullName evidence="5">Long-chain-fatty-acid--CoA ligase FadD13</fullName>
        <ecNumber evidence="3">6.2.1.3</ecNumber>
    </recommendedName>
    <alternativeName>
        <fullName evidence="6">Fatty acyl-CoA ligase</fullName>
    </alternativeName>
    <alternativeName>
        <fullName evidence="8">Fatty acyl-CoA synthetase</fullName>
    </alternativeName>
    <alternativeName>
        <fullName evidence="7">Very-long-chain fatty-acyl-CoA synthetase</fullName>
    </alternativeName>
</protein>
<dbReference type="Gene3D" id="3.30.300.30">
    <property type="match status" value="1"/>
</dbReference>
<dbReference type="FunFam" id="3.30.300.30:FF:000008">
    <property type="entry name" value="2,3-dihydroxybenzoate-AMP ligase"/>
    <property type="match status" value="1"/>
</dbReference>
<dbReference type="PANTHER" id="PTHR43201">
    <property type="entry name" value="ACYL-COA SYNTHETASE"/>
    <property type="match status" value="1"/>
</dbReference>
<dbReference type="Pfam" id="PF00501">
    <property type="entry name" value="AMP-binding"/>
    <property type="match status" value="1"/>
</dbReference>
<evidence type="ECO:0000256" key="2">
    <source>
        <dbReference type="ARBA" id="ARBA00022598"/>
    </source>
</evidence>
<feature type="domain" description="AMP-dependent synthetase/ligase" evidence="10">
    <location>
        <begin position="35"/>
        <end position="375"/>
    </location>
</feature>
<evidence type="ECO:0000259" key="10">
    <source>
        <dbReference type="Pfam" id="PF00501"/>
    </source>
</evidence>
<dbReference type="RefSeq" id="WP_085151999.1">
    <property type="nucleotide sequence ID" value="NZ_AP022612.1"/>
</dbReference>
<dbReference type="InterPro" id="IPR025110">
    <property type="entry name" value="AMP-bd_C"/>
</dbReference>
<sequence>MLTATVADEICATARSHPGSRVEVHSDIRPHSSDLAELFEESRRVAAGLTAHGIGPGDVVAVQLPNWRECFTAHAALWLAGAVVLPIVPIYGPAEVAFIVRQSGARALITARQIRNRDAADVFAAADAATDLAVRVVVGDPLPGAVSYSDLAETSAAGFTPVTGVDPHSRCLLVYTSGTTAEPKGVQHTHASLLGELASMDEMRGAVTESTTLSVFPAGHIAGTLGILRMFCRPGTTLALDAWNAERAARLIDRHGVTTSGGAPIHLGGILDIAERDGLDLTSLREYTTGAAGVAGALIRRAAGLGVGAYRCYGSSEHPTISSGRPEDPLDKRADTDGRITPGTEVRIVDDNGRDVESGCAGEILTRGPELFTGYTDVRHTAVSMLDGWFRTGDVGRLDADGFLTITDRKKDIIVRGGENISSKEIEDVLSAHPAVAEAAAVGAPDDTYGERVCAFVVVNTGRNFAVADAARHFAECGLARQKTPERIVLVPELPRTASGKVQKHLLRAQLDHTNGSN</sequence>
<dbReference type="GO" id="GO:0004467">
    <property type="term" value="F:long-chain fatty acid-CoA ligase activity"/>
    <property type="evidence" value="ECO:0007669"/>
    <property type="project" value="UniProtKB-EC"/>
</dbReference>
<dbReference type="EC" id="6.2.1.3" evidence="3"/>
<dbReference type="Proteomes" id="UP000466931">
    <property type="component" value="Chromosome"/>
</dbReference>
<dbReference type="OrthoDB" id="9803968at2"/>
<gene>
    <name evidence="12" type="ORF">MCNF_48120</name>
</gene>
<dbReference type="InterPro" id="IPR000873">
    <property type="entry name" value="AMP-dep_synth/lig_dom"/>
</dbReference>
<dbReference type="EMBL" id="AP022612">
    <property type="protein sequence ID" value="BBZ36207.1"/>
    <property type="molecule type" value="Genomic_DNA"/>
</dbReference>
<dbReference type="Gene3D" id="3.40.50.12780">
    <property type="entry name" value="N-terminal domain of ligase-like"/>
    <property type="match status" value="1"/>
</dbReference>
<dbReference type="AlphaFoldDB" id="A0A7I7Y3H7"/>
<feature type="region of interest" description="Disordered" evidence="9">
    <location>
        <begin position="316"/>
        <end position="340"/>
    </location>
</feature>
<evidence type="ECO:0000256" key="3">
    <source>
        <dbReference type="ARBA" id="ARBA00026121"/>
    </source>
</evidence>
<feature type="compositionally biased region" description="Basic and acidic residues" evidence="9">
    <location>
        <begin position="325"/>
        <end position="338"/>
    </location>
</feature>
<comment type="catalytic activity">
    <reaction evidence="4">
        <text>a long-chain fatty acid + ATP + CoA = a long-chain fatty acyl-CoA + AMP + diphosphate</text>
        <dbReference type="Rhea" id="RHEA:15421"/>
        <dbReference type="ChEBI" id="CHEBI:30616"/>
        <dbReference type="ChEBI" id="CHEBI:33019"/>
        <dbReference type="ChEBI" id="CHEBI:57287"/>
        <dbReference type="ChEBI" id="CHEBI:57560"/>
        <dbReference type="ChEBI" id="CHEBI:83139"/>
        <dbReference type="ChEBI" id="CHEBI:456215"/>
        <dbReference type="EC" id="6.2.1.3"/>
    </reaction>
</comment>
<name>A0A7I7Y3H7_9MYCO</name>
<dbReference type="GO" id="GO:0031956">
    <property type="term" value="F:medium-chain fatty acid-CoA ligase activity"/>
    <property type="evidence" value="ECO:0007669"/>
    <property type="project" value="TreeGrafter"/>
</dbReference>
<dbReference type="InterPro" id="IPR042099">
    <property type="entry name" value="ANL_N_sf"/>
</dbReference>
<evidence type="ECO:0000256" key="8">
    <source>
        <dbReference type="ARBA" id="ARBA00083882"/>
    </source>
</evidence>
<evidence type="ECO:0000256" key="5">
    <source>
        <dbReference type="ARBA" id="ARBA00069710"/>
    </source>
</evidence>
<reference evidence="12" key="1">
    <citation type="journal article" date="2019" name="Emerg. Microbes Infect.">
        <title>Comprehensive subspecies identification of 175 nontuberculous mycobacteria species based on 7547 genomic profiles.</title>
        <authorList>
            <person name="Matsumoto Y."/>
            <person name="Kinjo T."/>
            <person name="Motooka D."/>
            <person name="Nabeya D."/>
            <person name="Jung N."/>
            <person name="Uechi K."/>
            <person name="Horii T."/>
            <person name="Iida T."/>
            <person name="Fujita J."/>
            <person name="Nakamura S."/>
        </authorList>
    </citation>
    <scope>NUCLEOTIDE SEQUENCE [LARGE SCALE GENOMIC DNA]</scope>
    <source>
        <strain evidence="12">JCM 13671</strain>
    </source>
</reference>
<proteinExistence type="inferred from homology"/>
<accession>A0A7I7Y3H7</accession>
<dbReference type="SUPFAM" id="SSF56801">
    <property type="entry name" value="Acetyl-CoA synthetase-like"/>
    <property type="match status" value="1"/>
</dbReference>
<evidence type="ECO:0000256" key="1">
    <source>
        <dbReference type="ARBA" id="ARBA00006432"/>
    </source>
</evidence>
<reference evidence="12" key="2">
    <citation type="submission" date="2020-02" db="EMBL/GenBank/DDBJ databases">
        <authorList>
            <person name="Matsumoto Y."/>
            <person name="Motooka D."/>
            <person name="Nakamura S."/>
        </authorList>
    </citation>
    <scope>NUCLEOTIDE SEQUENCE</scope>
    <source>
        <strain evidence="12">JCM 13671</strain>
    </source>
</reference>
<evidence type="ECO:0000256" key="6">
    <source>
        <dbReference type="ARBA" id="ARBA00076959"/>
    </source>
</evidence>
<evidence type="ECO:0000256" key="4">
    <source>
        <dbReference type="ARBA" id="ARBA00036813"/>
    </source>
</evidence>
<comment type="similarity">
    <text evidence="1">Belongs to the ATP-dependent AMP-binding enzyme family.</text>
</comment>
<keyword evidence="13" id="KW-1185">Reference proteome</keyword>
<evidence type="ECO:0000256" key="7">
    <source>
        <dbReference type="ARBA" id="ARBA00080667"/>
    </source>
</evidence>
<keyword evidence="2 12" id="KW-0436">Ligase</keyword>
<evidence type="ECO:0000313" key="12">
    <source>
        <dbReference type="EMBL" id="BBZ36207.1"/>
    </source>
</evidence>
<feature type="domain" description="AMP-binding enzyme C-terminal" evidence="11">
    <location>
        <begin position="425"/>
        <end position="501"/>
    </location>
</feature>
<evidence type="ECO:0000313" key="13">
    <source>
        <dbReference type="Proteomes" id="UP000466931"/>
    </source>
</evidence>